<dbReference type="PANTHER" id="PTHR22948:SF65">
    <property type="entry name" value="A-KINASE ANCHORING PROTEIN 1"/>
    <property type="match status" value="1"/>
</dbReference>
<feature type="region of interest" description="Disordered" evidence="2">
    <location>
        <begin position="37"/>
        <end position="149"/>
    </location>
</feature>
<dbReference type="Gene3D" id="2.30.30.140">
    <property type="match status" value="1"/>
</dbReference>
<dbReference type="SMART" id="SM00322">
    <property type="entry name" value="KH"/>
    <property type="match status" value="1"/>
</dbReference>
<dbReference type="GO" id="GO:0003723">
    <property type="term" value="F:RNA binding"/>
    <property type="evidence" value="ECO:0007669"/>
    <property type="project" value="UniProtKB-UniRule"/>
</dbReference>
<dbReference type="GO" id="GO:0005739">
    <property type="term" value="C:mitochondrion"/>
    <property type="evidence" value="ECO:0007669"/>
    <property type="project" value="UniProtKB-ARBA"/>
</dbReference>
<dbReference type="AlphaFoldDB" id="A0A6P8H837"/>
<dbReference type="RefSeq" id="XP_031551661.1">
    <property type="nucleotide sequence ID" value="XM_031695801.1"/>
</dbReference>
<dbReference type="InterPro" id="IPR002999">
    <property type="entry name" value="Tudor"/>
</dbReference>
<evidence type="ECO:0000256" key="2">
    <source>
        <dbReference type="SAM" id="MobiDB-lite"/>
    </source>
</evidence>
<feature type="compositionally biased region" description="Basic and acidic residues" evidence="2">
    <location>
        <begin position="114"/>
        <end position="124"/>
    </location>
</feature>
<dbReference type="Pfam" id="PF00567">
    <property type="entry name" value="TUDOR"/>
    <property type="match status" value="1"/>
</dbReference>
<organism evidence="4 5">
    <name type="scientific">Actinia tenebrosa</name>
    <name type="common">Australian red waratah sea anemone</name>
    <dbReference type="NCBI Taxonomy" id="6105"/>
    <lineage>
        <taxon>Eukaryota</taxon>
        <taxon>Metazoa</taxon>
        <taxon>Cnidaria</taxon>
        <taxon>Anthozoa</taxon>
        <taxon>Hexacorallia</taxon>
        <taxon>Actiniaria</taxon>
        <taxon>Actiniidae</taxon>
        <taxon>Actinia</taxon>
    </lineage>
</organism>
<protein>
    <submittedName>
        <fullName evidence="5 6">A-kinase anchor protein 1, mitochondrial-like</fullName>
    </submittedName>
</protein>
<dbReference type="PANTHER" id="PTHR22948">
    <property type="entry name" value="TUDOR DOMAIN CONTAINING PROTEIN"/>
    <property type="match status" value="1"/>
</dbReference>
<dbReference type="InterPro" id="IPR047367">
    <property type="entry name" value="Tudor_AKAP1"/>
</dbReference>
<dbReference type="PROSITE" id="PS50304">
    <property type="entry name" value="TUDOR"/>
    <property type="match status" value="1"/>
</dbReference>
<dbReference type="PROSITE" id="PS50084">
    <property type="entry name" value="KH_TYPE_1"/>
    <property type="match status" value="1"/>
</dbReference>
<evidence type="ECO:0000313" key="6">
    <source>
        <dbReference type="RefSeq" id="XP_031551662.1"/>
    </source>
</evidence>
<keyword evidence="1" id="KW-0694">RNA-binding</keyword>
<name>A0A6P8H837_ACTTE</name>
<dbReference type="Gene3D" id="2.40.50.90">
    <property type="match status" value="1"/>
</dbReference>
<dbReference type="SUPFAM" id="SSF63748">
    <property type="entry name" value="Tudor/PWWP/MBT"/>
    <property type="match status" value="1"/>
</dbReference>
<feature type="compositionally biased region" description="Polar residues" evidence="2">
    <location>
        <begin position="69"/>
        <end position="85"/>
    </location>
</feature>
<dbReference type="CDD" id="cd20407">
    <property type="entry name" value="Tudor_AKAP1"/>
    <property type="match status" value="1"/>
</dbReference>
<sequence>MLSRTKIFLSIALPAVAASAIVLAFLWRRKDIDIPSIKTNQKPNLEDENETSNNETLKEEEGDEKDLNESQFSQDDNDENGSVNSERLEQEEHEEDEVDTTPNNGEQMTEDDDSHPFENDDSKQTDTTSSDTKITRDRRESKKSSWSTIDSGVELTKQPSFELKDYWFGEETLSECSGDSVALSSYAETPFDISSSEVGDTEKLVWEVEFPQILCGRLIGRKGKNVKVISDNSGAKIRLIPQSPGEVSTHRIISILGECSQIKSALDAIHDKFPAVPLNRINAASAQAAPIVTPIVTPMAIATPVPYVQTVLPNMANFNVVVTSVLDANHFFIQLHNDGVQAQLQQLHQTMQECYGQGAAMPLTMPLPHPIIVGSYCAAPAFTYDGWYRAQVFGPTGNGDEVQVKYLDYGGYGRIAASSLRQLRSDFLSFLPFQAVECYLANVAPLNGESFSLVASAVLEDLTMNSVLTARIIGHRNQLPCLELYLVQGQQTIMINRELVNRGLARWVES</sequence>
<dbReference type="SUPFAM" id="SSF54791">
    <property type="entry name" value="Eukaryotic type KH-domain (KH-domain type I)"/>
    <property type="match status" value="1"/>
</dbReference>
<accession>A0A6P8H837</accession>
<dbReference type="InterPro" id="IPR004088">
    <property type="entry name" value="KH_dom_type_1"/>
</dbReference>
<dbReference type="OrthoDB" id="10069557at2759"/>
<dbReference type="KEGG" id="aten:116288936"/>
<dbReference type="CDD" id="cd22458">
    <property type="entry name" value="KH-I_MER1_like"/>
    <property type="match status" value="1"/>
</dbReference>
<evidence type="ECO:0000259" key="3">
    <source>
        <dbReference type="PROSITE" id="PS50304"/>
    </source>
</evidence>
<dbReference type="SMART" id="SM00333">
    <property type="entry name" value="TUDOR"/>
    <property type="match status" value="1"/>
</dbReference>
<dbReference type="Gene3D" id="3.30.1370.10">
    <property type="entry name" value="K Homology domain, type 1"/>
    <property type="match status" value="1"/>
</dbReference>
<feature type="compositionally biased region" description="Acidic residues" evidence="2">
    <location>
        <begin position="89"/>
        <end position="99"/>
    </location>
</feature>
<proteinExistence type="predicted"/>
<dbReference type="InterPro" id="IPR004087">
    <property type="entry name" value="KH_dom"/>
</dbReference>
<reference evidence="5 6" key="1">
    <citation type="submission" date="2025-04" db="UniProtKB">
        <authorList>
            <consortium name="RefSeq"/>
        </authorList>
    </citation>
    <scope>IDENTIFICATION</scope>
    <source>
        <tissue evidence="5 6">Tentacle</tissue>
    </source>
</reference>
<evidence type="ECO:0000256" key="1">
    <source>
        <dbReference type="PROSITE-ProRule" id="PRU00117"/>
    </source>
</evidence>
<dbReference type="RefSeq" id="XP_031551662.1">
    <property type="nucleotide sequence ID" value="XM_031695802.1"/>
</dbReference>
<dbReference type="Pfam" id="PF00013">
    <property type="entry name" value="KH_1"/>
    <property type="match status" value="1"/>
</dbReference>
<keyword evidence="4" id="KW-1185">Reference proteome</keyword>
<dbReference type="InterPro" id="IPR035437">
    <property type="entry name" value="SNase_OB-fold_sf"/>
</dbReference>
<feature type="domain" description="Tudor" evidence="3">
    <location>
        <begin position="370"/>
        <end position="430"/>
    </location>
</feature>
<dbReference type="InterPro" id="IPR050621">
    <property type="entry name" value="Tudor_domain_containing"/>
</dbReference>
<dbReference type="InterPro" id="IPR036612">
    <property type="entry name" value="KH_dom_type_1_sf"/>
</dbReference>
<gene>
    <name evidence="5 6" type="primary">LOC116288936</name>
</gene>
<dbReference type="GeneID" id="116288936"/>
<dbReference type="Proteomes" id="UP000515163">
    <property type="component" value="Unplaced"/>
</dbReference>
<feature type="compositionally biased region" description="Basic and acidic residues" evidence="2">
    <location>
        <begin position="133"/>
        <end position="143"/>
    </location>
</feature>
<evidence type="ECO:0000313" key="4">
    <source>
        <dbReference type="Proteomes" id="UP000515163"/>
    </source>
</evidence>
<evidence type="ECO:0000313" key="5">
    <source>
        <dbReference type="RefSeq" id="XP_031551661.1"/>
    </source>
</evidence>